<dbReference type="PRINTS" id="PR00792">
    <property type="entry name" value="PEPSIN"/>
</dbReference>
<evidence type="ECO:0000259" key="7">
    <source>
        <dbReference type="PROSITE" id="PS51767"/>
    </source>
</evidence>
<gene>
    <name evidence="8" type="ORF">ESZ36_18775</name>
</gene>
<dbReference type="InterPro" id="IPR034164">
    <property type="entry name" value="Pepsin-like_dom"/>
</dbReference>
<protein>
    <submittedName>
        <fullName evidence="8">A1 family peptidase</fullName>
    </submittedName>
</protein>
<dbReference type="GO" id="GO:0004190">
    <property type="term" value="F:aspartic-type endopeptidase activity"/>
    <property type="evidence" value="ECO:0007669"/>
    <property type="project" value="UniProtKB-KW"/>
</dbReference>
<dbReference type="InterPro" id="IPR033121">
    <property type="entry name" value="PEPTIDASE_A1"/>
</dbReference>
<proteinExistence type="inferred from homology"/>
<accession>A0A5C6Q6Y1</accession>
<keyword evidence="4" id="KW-0064">Aspartyl protease</keyword>
<name>A0A5C6Q6Y1_9GAMM</name>
<dbReference type="PANTHER" id="PTHR47965">
    <property type="entry name" value="ASPARTYL PROTEASE-RELATED"/>
    <property type="match status" value="1"/>
</dbReference>
<dbReference type="Pfam" id="PF00026">
    <property type="entry name" value="Asp"/>
    <property type="match status" value="1"/>
</dbReference>
<comment type="similarity">
    <text evidence="1">Belongs to the peptidase A1 family.</text>
</comment>
<dbReference type="EMBL" id="VOLT01000012">
    <property type="protein sequence ID" value="TWX64745.1"/>
    <property type="molecule type" value="Genomic_DNA"/>
</dbReference>
<dbReference type="OrthoDB" id="6381203at2"/>
<keyword evidence="3" id="KW-0732">Signal</keyword>
<organism evidence="8 9">
    <name type="scientific">Colwellia demingiae</name>
    <dbReference type="NCBI Taxonomy" id="89401"/>
    <lineage>
        <taxon>Bacteria</taxon>
        <taxon>Pseudomonadati</taxon>
        <taxon>Pseudomonadota</taxon>
        <taxon>Gammaproteobacteria</taxon>
        <taxon>Alteromonadales</taxon>
        <taxon>Colwelliaceae</taxon>
        <taxon>Colwellia</taxon>
    </lineage>
</organism>
<keyword evidence="2" id="KW-0645">Protease</keyword>
<sequence length="446" mass="49963">MTTILRMPITNVFGQGDYSATLHLGSEKSPVNLLLDTCSSTLLVKSTTYQATLDKKLTPSTAVQEVNYGVGGWNGPVIFTSINIHEHCHKSDHPQSIAKSPSMNLSNAPVALVHSVKQSKTFGDADGILGLAYHHLNKSFDFSDYFTEHKITPALSYPWPFSGEVSEDLVSFKKLMWKYPEHDVTPYFTLLEEQQLSANKFAFYSKRSAIHINESHSNKIHKTPLDELSKDPLNKGLLILGGGEEQTDLYQGEFQSIKVEHDVYYNVDLKSVQVDTSKPIIAAPLEQKHLKGYFTNAIIDTGAGGIVLTADIYKQVINDLITYNANFAQCLAPFKEMSAQLVGIDIEELELTQWPTLYFNFVSEPATDKTAEHVVQLACTPETYWQINTPNYNKACFRLLSQLPQWPNQSIIGLPLINNYYVVFDRSKDKTGVVKFAQQRIDRASA</sequence>
<reference evidence="8 9" key="1">
    <citation type="submission" date="2019-07" db="EMBL/GenBank/DDBJ databases">
        <title>Genomes of sea-ice associated Colwellia species.</title>
        <authorList>
            <person name="Bowman J.P."/>
        </authorList>
    </citation>
    <scope>NUCLEOTIDE SEQUENCE [LARGE SCALE GENOMIC DNA]</scope>
    <source>
        <strain evidence="8 9">ACAM 459</strain>
    </source>
</reference>
<dbReference type="InterPro" id="IPR021109">
    <property type="entry name" value="Peptidase_aspartic_dom_sf"/>
</dbReference>
<evidence type="ECO:0000256" key="3">
    <source>
        <dbReference type="ARBA" id="ARBA00022729"/>
    </source>
</evidence>
<evidence type="ECO:0000313" key="8">
    <source>
        <dbReference type="EMBL" id="TWX64745.1"/>
    </source>
</evidence>
<dbReference type="Proteomes" id="UP000321822">
    <property type="component" value="Unassembled WGS sequence"/>
</dbReference>
<dbReference type="RefSeq" id="WP_146790719.1">
    <property type="nucleotide sequence ID" value="NZ_VOLT01000012.1"/>
</dbReference>
<comment type="caution">
    <text evidence="8">The sequence shown here is derived from an EMBL/GenBank/DDBJ whole genome shotgun (WGS) entry which is preliminary data.</text>
</comment>
<keyword evidence="6" id="KW-0865">Zymogen</keyword>
<evidence type="ECO:0000313" key="9">
    <source>
        <dbReference type="Proteomes" id="UP000321822"/>
    </source>
</evidence>
<dbReference type="Gene3D" id="2.40.70.10">
    <property type="entry name" value="Acid Proteases"/>
    <property type="match status" value="2"/>
</dbReference>
<feature type="domain" description="Peptidase A1" evidence="7">
    <location>
        <begin position="18"/>
        <end position="434"/>
    </location>
</feature>
<dbReference type="InterPro" id="IPR001461">
    <property type="entry name" value="Aspartic_peptidase_A1"/>
</dbReference>
<evidence type="ECO:0000256" key="1">
    <source>
        <dbReference type="ARBA" id="ARBA00007447"/>
    </source>
</evidence>
<dbReference type="GO" id="GO:0006508">
    <property type="term" value="P:proteolysis"/>
    <property type="evidence" value="ECO:0007669"/>
    <property type="project" value="UniProtKB-KW"/>
</dbReference>
<dbReference type="CDD" id="cd05471">
    <property type="entry name" value="pepsin_like"/>
    <property type="match status" value="1"/>
</dbReference>
<evidence type="ECO:0000256" key="4">
    <source>
        <dbReference type="ARBA" id="ARBA00022750"/>
    </source>
</evidence>
<dbReference type="AlphaFoldDB" id="A0A5C6Q6Y1"/>
<evidence type="ECO:0000256" key="6">
    <source>
        <dbReference type="ARBA" id="ARBA00023145"/>
    </source>
</evidence>
<dbReference type="PROSITE" id="PS51767">
    <property type="entry name" value="PEPTIDASE_A1"/>
    <property type="match status" value="1"/>
</dbReference>
<dbReference type="SUPFAM" id="SSF50630">
    <property type="entry name" value="Acid proteases"/>
    <property type="match status" value="1"/>
</dbReference>
<keyword evidence="9" id="KW-1185">Reference proteome</keyword>
<dbReference type="PANTHER" id="PTHR47965:SF12">
    <property type="entry name" value="ASPARTIC PROTEINASE 3-RELATED"/>
    <property type="match status" value="1"/>
</dbReference>
<evidence type="ECO:0000256" key="2">
    <source>
        <dbReference type="ARBA" id="ARBA00022670"/>
    </source>
</evidence>
<keyword evidence="5" id="KW-0378">Hydrolase</keyword>
<evidence type="ECO:0000256" key="5">
    <source>
        <dbReference type="ARBA" id="ARBA00022801"/>
    </source>
</evidence>